<protein>
    <submittedName>
        <fullName evidence="2">Uncharacterized protein</fullName>
    </submittedName>
</protein>
<organism evidence="2 3">
    <name type="scientific">bacterium (Candidatus Blackallbacteria) CG17_big_fil_post_rev_8_21_14_2_50_48_46</name>
    <dbReference type="NCBI Taxonomy" id="2014261"/>
    <lineage>
        <taxon>Bacteria</taxon>
        <taxon>Candidatus Blackallbacteria</taxon>
    </lineage>
</organism>
<comment type="caution">
    <text evidence="2">The sequence shown here is derived from an EMBL/GenBank/DDBJ whole genome shotgun (WGS) entry which is preliminary data.</text>
</comment>
<accession>A0A2M7G4F1</accession>
<dbReference type="Proteomes" id="UP000231019">
    <property type="component" value="Unassembled WGS sequence"/>
</dbReference>
<feature type="compositionally biased region" description="Basic and acidic residues" evidence="1">
    <location>
        <begin position="20"/>
        <end position="34"/>
    </location>
</feature>
<name>A0A2M7G4F1_9BACT</name>
<proteinExistence type="predicted"/>
<dbReference type="EMBL" id="PFFQ01000035">
    <property type="protein sequence ID" value="PIW16775.1"/>
    <property type="molecule type" value="Genomic_DNA"/>
</dbReference>
<dbReference type="AlphaFoldDB" id="A0A2M7G4F1"/>
<feature type="region of interest" description="Disordered" evidence="1">
    <location>
        <begin position="1"/>
        <end position="38"/>
    </location>
</feature>
<evidence type="ECO:0000256" key="1">
    <source>
        <dbReference type="SAM" id="MobiDB-lite"/>
    </source>
</evidence>
<sequence length="458" mass="50471">MPAQQGRQRLGGLQPSSWKIRPDRSETSELKPQDRYLSQGPKIRSLDLSLVSLPDKPLAVISHQEVPAQIQFSKNHLLTALNLALGKLSSSEEHAHIHPLAEAAHSIRVASPQALAGAEDKLNQKIQAVLAQPRSQALRERLSSRIETSLARLEDRMGKTDSPRLQRLHEILSQGLERLKAVATGERALPESEKKQAILALTLNQVVGHLCKEGSPQEQATRMQQWALLVEELKQNQPLTAQLMLDAAARLNVEDQTALEQDLASSLALLSGPGQKLPEGLLNAALPETGVEALALIHDMNASELFTFGSAMKALSAEIRGEWLPAASDLNSEITAGLAQLEILSSDAQDLIKKADELALAPLAPKPEPPKGFEEGVLSLVREFKKIIQQLDKDQSALFLKNLAHVLEQRKHDNAFIDQIQADLRFDATLRGQRENLKEQVETRYQHVLEQFQQIAVA</sequence>
<evidence type="ECO:0000313" key="3">
    <source>
        <dbReference type="Proteomes" id="UP000231019"/>
    </source>
</evidence>
<feature type="compositionally biased region" description="Low complexity" evidence="1">
    <location>
        <begin position="1"/>
        <end position="14"/>
    </location>
</feature>
<reference evidence="2 3" key="1">
    <citation type="submission" date="2017-09" db="EMBL/GenBank/DDBJ databases">
        <title>Depth-based differentiation of microbial function through sediment-hosted aquifers and enrichment of novel symbionts in the deep terrestrial subsurface.</title>
        <authorList>
            <person name="Probst A.J."/>
            <person name="Ladd B."/>
            <person name="Jarett J.K."/>
            <person name="Geller-Mcgrath D.E."/>
            <person name="Sieber C.M."/>
            <person name="Emerson J.B."/>
            <person name="Anantharaman K."/>
            <person name="Thomas B.C."/>
            <person name="Malmstrom R."/>
            <person name="Stieglmeier M."/>
            <person name="Klingl A."/>
            <person name="Woyke T."/>
            <person name="Ryan C.M."/>
            <person name="Banfield J.F."/>
        </authorList>
    </citation>
    <scope>NUCLEOTIDE SEQUENCE [LARGE SCALE GENOMIC DNA]</scope>
    <source>
        <strain evidence="2">CG17_big_fil_post_rev_8_21_14_2_50_48_46</strain>
    </source>
</reference>
<gene>
    <name evidence="2" type="ORF">COW36_11565</name>
</gene>
<evidence type="ECO:0000313" key="2">
    <source>
        <dbReference type="EMBL" id="PIW16775.1"/>
    </source>
</evidence>